<evidence type="ECO:0000313" key="3">
    <source>
        <dbReference type="Proteomes" id="UP000658225"/>
    </source>
</evidence>
<comment type="caution">
    <text evidence="2">The sequence shown here is derived from an EMBL/GenBank/DDBJ whole genome shotgun (WGS) entry which is preliminary data.</text>
</comment>
<gene>
    <name evidence="2" type="ORF">H4683_002999</name>
</gene>
<evidence type="ECO:0000256" key="1">
    <source>
        <dbReference type="SAM" id="Phobius"/>
    </source>
</evidence>
<keyword evidence="3" id="KW-1185">Reference proteome</keyword>
<dbReference type="Proteomes" id="UP000658225">
    <property type="component" value="Unassembled WGS sequence"/>
</dbReference>
<keyword evidence="1" id="KW-1133">Transmembrane helix</keyword>
<reference evidence="2" key="1">
    <citation type="submission" date="2020-10" db="EMBL/GenBank/DDBJ databases">
        <title>Genomic Encyclopedia of Type Strains, Phase IV (KMG-IV): sequencing the most valuable type-strain genomes for metagenomic binning, comparative biology and taxonomic classification.</title>
        <authorList>
            <person name="Goeker M."/>
        </authorList>
    </citation>
    <scope>NUCLEOTIDE SEQUENCE</scope>
    <source>
        <strain evidence="2">DSM 13886</strain>
    </source>
</reference>
<organism evidence="2 3">
    <name type="scientific">Sporosarcina limicola</name>
    <dbReference type="NCBI Taxonomy" id="34101"/>
    <lineage>
        <taxon>Bacteria</taxon>
        <taxon>Bacillati</taxon>
        <taxon>Bacillota</taxon>
        <taxon>Bacilli</taxon>
        <taxon>Bacillales</taxon>
        <taxon>Caryophanaceae</taxon>
        <taxon>Sporosarcina</taxon>
    </lineage>
</organism>
<dbReference type="EMBL" id="JADBEL010000018">
    <property type="protein sequence ID" value="MBE1555879.1"/>
    <property type="molecule type" value="Genomic_DNA"/>
</dbReference>
<sequence length="46" mass="5015">MGLMFTTVIGYAIVLGLAAVFTMHYLAKALNSADAERIDPKPEVKF</sequence>
<dbReference type="AlphaFoldDB" id="A0A927MQY9"/>
<name>A0A927MQY9_9BACL</name>
<protein>
    <submittedName>
        <fullName evidence="2">Uncharacterized protein</fullName>
    </submittedName>
</protein>
<proteinExistence type="predicted"/>
<keyword evidence="1" id="KW-0812">Transmembrane</keyword>
<dbReference type="RefSeq" id="WP_192599566.1">
    <property type="nucleotide sequence ID" value="NZ_JADBEL010000018.1"/>
</dbReference>
<feature type="transmembrane region" description="Helical" evidence="1">
    <location>
        <begin position="6"/>
        <end position="27"/>
    </location>
</feature>
<accession>A0A927MQY9</accession>
<evidence type="ECO:0000313" key="2">
    <source>
        <dbReference type="EMBL" id="MBE1555879.1"/>
    </source>
</evidence>
<keyword evidence="1" id="KW-0472">Membrane</keyword>